<proteinExistence type="predicted"/>
<comment type="caution">
    <text evidence="3">The sequence shown here is derived from an EMBL/GenBank/DDBJ whole genome shotgun (WGS) entry which is preliminary data.</text>
</comment>
<evidence type="ECO:0000256" key="1">
    <source>
        <dbReference type="SAM" id="MobiDB-lite"/>
    </source>
</evidence>
<feature type="transmembrane region" description="Helical" evidence="2">
    <location>
        <begin position="12"/>
        <end position="34"/>
    </location>
</feature>
<feature type="compositionally biased region" description="Pro residues" evidence="1">
    <location>
        <begin position="611"/>
        <end position="623"/>
    </location>
</feature>
<feature type="compositionally biased region" description="Pro residues" evidence="1">
    <location>
        <begin position="180"/>
        <end position="196"/>
    </location>
</feature>
<feature type="compositionally biased region" description="Low complexity" evidence="1">
    <location>
        <begin position="453"/>
        <end position="464"/>
    </location>
</feature>
<keyword evidence="2" id="KW-0812">Transmembrane</keyword>
<organism evidence="3 4">
    <name type="scientific">Thermopolyspora flexuosa</name>
    <dbReference type="NCBI Taxonomy" id="103836"/>
    <lineage>
        <taxon>Bacteria</taxon>
        <taxon>Bacillati</taxon>
        <taxon>Actinomycetota</taxon>
        <taxon>Actinomycetes</taxon>
        <taxon>Streptosporangiales</taxon>
        <taxon>Streptosporangiaceae</taxon>
        <taxon>Thermopolyspora</taxon>
    </lineage>
</organism>
<feature type="compositionally biased region" description="Low complexity" evidence="1">
    <location>
        <begin position="200"/>
        <end position="209"/>
    </location>
</feature>
<feature type="compositionally biased region" description="Low complexity" evidence="1">
    <location>
        <begin position="419"/>
        <end position="437"/>
    </location>
</feature>
<feature type="compositionally biased region" description="Low complexity" evidence="1">
    <location>
        <begin position="167"/>
        <end position="179"/>
    </location>
</feature>
<dbReference type="Proteomes" id="UP000319213">
    <property type="component" value="Unassembled WGS sequence"/>
</dbReference>
<feature type="transmembrane region" description="Helical" evidence="2">
    <location>
        <begin position="114"/>
        <end position="135"/>
    </location>
</feature>
<keyword evidence="2" id="KW-1133">Transmembrane helix</keyword>
<feature type="region of interest" description="Disordered" evidence="1">
    <location>
        <begin position="156"/>
        <end position="688"/>
    </location>
</feature>
<feature type="compositionally biased region" description="Pro residues" evidence="1">
    <location>
        <begin position="529"/>
        <end position="546"/>
    </location>
</feature>
<keyword evidence="4" id="KW-1185">Reference proteome</keyword>
<protein>
    <submittedName>
        <fullName evidence="3">Uncharacterized protein</fullName>
    </submittedName>
</protein>
<name>A0A543J226_9ACTN</name>
<feature type="compositionally biased region" description="Low complexity" evidence="1">
    <location>
        <begin position="473"/>
        <end position="485"/>
    </location>
</feature>
<dbReference type="OrthoDB" id="3502101at2"/>
<evidence type="ECO:0000313" key="3">
    <source>
        <dbReference type="EMBL" id="TQM76842.1"/>
    </source>
</evidence>
<accession>A0A543J226</accession>
<feature type="compositionally biased region" description="Basic and acidic residues" evidence="1">
    <location>
        <begin position="282"/>
        <end position="295"/>
    </location>
</feature>
<evidence type="ECO:0000256" key="2">
    <source>
        <dbReference type="SAM" id="Phobius"/>
    </source>
</evidence>
<sequence length="688" mass="69688">MIDVEVGRLREPAAWAMLVTAAVSVLVLVAHVLFGDTGGFGVRAGTALDDLSHPIRPALALGAVLLATRFGPVSPRARLLLFGALGTLGLAALFSLLGLGALVFAGALSAGTKVQLLLLGLPQLALLAIALLYGLHLLKTLPQAAAPAAPFGPGGPAGAPFPGPAAPGGFVPQAGHPQAGPFPPPPPQAGPPPAGPGAPAGPEDAPRPALEAGPSAAPVPGDQGEQAAPAGQVPGDAPGAEPPAPGQAPEQQPAAAAAEAPPVYGGDPGTTQQPAPRQGRHGRTDDEHASTRDVPRPPAPTYVPPAADDYNIPTTVVRPAGQGVRPPAPGPYGTGEAERPGGDAAQNQTGGYRGYTSGEYGPIDAPSDPRYGTARPAEQPSAAAPASPYGPQEEPRDPTPLASGAPDSGYGTPFPPQQEPGRPAAAAPAAEPAAQPTAPHPLQPYGDLGDPRQQQIFQAYQQAQSYRQGGGAQAQTGTYATGPQQRPRIDDPLDTSRPLPEYTSYPSGPQPSPLEQPSGPHPVADRPSGPQPQPAEPVSGPHPLPTGPISGPHPVSGYTSYPSGPQPSPLDNPPQRPSLSDPRPPDHQRAGAPAQGFGGSLGGVSQASPYQPTPTGPVPPPEPLLGHGDRLGSQQTVTFQAGGYPESTQHQGEHRGEQQGATPPNDPRNRDEPIDPTAIYTPDRPPPR</sequence>
<feature type="compositionally biased region" description="Low complexity" evidence="1">
    <location>
        <begin position="374"/>
        <end position="387"/>
    </location>
</feature>
<feature type="compositionally biased region" description="Pro residues" evidence="1">
    <location>
        <begin position="564"/>
        <end position="576"/>
    </location>
</feature>
<dbReference type="EMBL" id="VFPQ01000001">
    <property type="protein sequence ID" value="TQM76842.1"/>
    <property type="molecule type" value="Genomic_DNA"/>
</dbReference>
<gene>
    <name evidence="3" type="ORF">FHX40_3592</name>
</gene>
<dbReference type="RefSeq" id="WP_142260667.1">
    <property type="nucleotide sequence ID" value="NZ_BMPV01000005.1"/>
</dbReference>
<feature type="compositionally biased region" description="Low complexity" evidence="1">
    <location>
        <begin position="247"/>
        <end position="262"/>
    </location>
</feature>
<feature type="transmembrane region" description="Helical" evidence="2">
    <location>
        <begin position="79"/>
        <end position="108"/>
    </location>
</feature>
<keyword evidence="2" id="KW-0472">Membrane</keyword>
<evidence type="ECO:0000313" key="4">
    <source>
        <dbReference type="Proteomes" id="UP000319213"/>
    </source>
</evidence>
<reference evidence="3 4" key="1">
    <citation type="submission" date="2019-06" db="EMBL/GenBank/DDBJ databases">
        <title>Sequencing the genomes of 1000 actinobacteria strains.</title>
        <authorList>
            <person name="Klenk H.-P."/>
        </authorList>
    </citation>
    <scope>NUCLEOTIDE SEQUENCE [LARGE SCALE GENOMIC DNA]</scope>
    <source>
        <strain evidence="3 4">DSM 43186</strain>
    </source>
</reference>
<dbReference type="AlphaFoldDB" id="A0A543J226"/>